<evidence type="ECO:0000259" key="1">
    <source>
        <dbReference type="Pfam" id="PF10756"/>
    </source>
</evidence>
<sequence>MTVKTIKLRRKGVCLEASVATRFGWAAALAGAGWFCWEHREFAFLVWETPLLLLLLYGTVLRFGYTAADDDGIEDRRTGRTRVIRWDEVAAVEQVGGRYRVRLAGERSRPPFLPPFAAVRRVTLTMPRGLGAPARLDRLLATAPAKVPVRRLLSRPSAAVVGLVLLLGWTAAWERPWLDPWWPGQALVTGALPDPCAVLAESGFPNTYLARPGREECGVEAKDAEAFLTIWRFGRDAARSPSGRAADFLRRRHGTVQREPGLGDERVLERRPDGASTYLYVRKADVVIVVALYPRRDSGTPLTRADLESRLKDVARAVLTRL</sequence>
<protein>
    <recommendedName>
        <fullName evidence="1">Low molecular weight protein antigen 6 PH domain-containing protein</fullName>
    </recommendedName>
</protein>
<reference evidence="3" key="1">
    <citation type="journal article" date="2019" name="Int. J. Syst. Evol. Microbiol.">
        <title>The Global Catalogue of Microorganisms (GCM) 10K type strain sequencing project: providing services to taxonomists for standard genome sequencing and annotation.</title>
        <authorList>
            <consortium name="The Broad Institute Genomics Platform"/>
            <consortium name="The Broad Institute Genome Sequencing Center for Infectious Disease"/>
            <person name="Wu L."/>
            <person name="Ma J."/>
        </authorList>
    </citation>
    <scope>NUCLEOTIDE SEQUENCE [LARGE SCALE GENOMIC DNA]</scope>
    <source>
        <strain evidence="3">JCM 9377</strain>
    </source>
</reference>
<feature type="domain" description="Low molecular weight protein antigen 6 PH" evidence="1">
    <location>
        <begin position="66"/>
        <end position="105"/>
    </location>
</feature>
<dbReference type="Proteomes" id="UP001501237">
    <property type="component" value="Unassembled WGS sequence"/>
</dbReference>
<dbReference type="Pfam" id="PF10756">
    <property type="entry name" value="bPH_6"/>
    <property type="match status" value="1"/>
</dbReference>
<dbReference type="RefSeq" id="WP_344821289.1">
    <property type="nucleotide sequence ID" value="NZ_BAAAUV010000001.1"/>
</dbReference>
<evidence type="ECO:0000313" key="3">
    <source>
        <dbReference type="Proteomes" id="UP001501237"/>
    </source>
</evidence>
<proteinExistence type="predicted"/>
<comment type="caution">
    <text evidence="2">The sequence shown here is derived from an EMBL/GenBank/DDBJ whole genome shotgun (WGS) entry which is preliminary data.</text>
</comment>
<accession>A0ABP6PX14</accession>
<keyword evidence="3" id="KW-1185">Reference proteome</keyword>
<organism evidence="2 3">
    <name type="scientific">Actinocorallia longicatena</name>
    <dbReference type="NCBI Taxonomy" id="111803"/>
    <lineage>
        <taxon>Bacteria</taxon>
        <taxon>Bacillati</taxon>
        <taxon>Actinomycetota</taxon>
        <taxon>Actinomycetes</taxon>
        <taxon>Streptosporangiales</taxon>
        <taxon>Thermomonosporaceae</taxon>
        <taxon>Actinocorallia</taxon>
    </lineage>
</organism>
<dbReference type="InterPro" id="IPR019692">
    <property type="entry name" value="CFP-6_PH"/>
</dbReference>
<name>A0ABP6PX14_9ACTN</name>
<gene>
    <name evidence="2" type="ORF">GCM10010468_02920</name>
</gene>
<dbReference type="EMBL" id="BAAAUV010000001">
    <property type="protein sequence ID" value="GAA3193571.1"/>
    <property type="molecule type" value="Genomic_DNA"/>
</dbReference>
<evidence type="ECO:0000313" key="2">
    <source>
        <dbReference type="EMBL" id="GAA3193571.1"/>
    </source>
</evidence>